<evidence type="ECO:0000313" key="2">
    <source>
        <dbReference type="EMBL" id="KAF4402828.1"/>
    </source>
</evidence>
<name>A0A7J6I733_CANSA</name>
<reference evidence="2 3" key="1">
    <citation type="journal article" date="2020" name="bioRxiv">
        <title>Sequence and annotation of 42 cannabis genomes reveals extensive copy number variation in cannabinoid synthesis and pathogen resistance genes.</title>
        <authorList>
            <person name="Mckernan K.J."/>
            <person name="Helbert Y."/>
            <person name="Kane L.T."/>
            <person name="Ebling H."/>
            <person name="Zhang L."/>
            <person name="Liu B."/>
            <person name="Eaton Z."/>
            <person name="Mclaughlin S."/>
            <person name="Kingan S."/>
            <person name="Baybayan P."/>
            <person name="Concepcion G."/>
            <person name="Jordan M."/>
            <person name="Riva A."/>
            <person name="Barbazuk W."/>
            <person name="Harkins T."/>
        </authorList>
    </citation>
    <scope>NUCLEOTIDE SEQUENCE [LARGE SCALE GENOMIC DNA]</scope>
    <source>
        <strain evidence="3">cv. Jamaican Lion 4</strain>
        <tissue evidence="2">Leaf</tissue>
    </source>
</reference>
<keyword evidence="3" id="KW-1185">Reference proteome</keyword>
<evidence type="ECO:0000313" key="3">
    <source>
        <dbReference type="Proteomes" id="UP000583929"/>
    </source>
</evidence>
<dbReference type="EMBL" id="JAATIQ010000006">
    <property type="protein sequence ID" value="KAF4402828.1"/>
    <property type="molecule type" value="Genomic_DNA"/>
</dbReference>
<gene>
    <name evidence="2" type="ORF">G4B88_010280</name>
</gene>
<evidence type="ECO:0000256" key="1">
    <source>
        <dbReference type="SAM" id="MobiDB-lite"/>
    </source>
</evidence>
<accession>A0A7J6I733</accession>
<proteinExistence type="predicted"/>
<feature type="region of interest" description="Disordered" evidence="1">
    <location>
        <begin position="1"/>
        <end position="26"/>
    </location>
</feature>
<dbReference type="Proteomes" id="UP000583929">
    <property type="component" value="Unassembled WGS sequence"/>
</dbReference>
<dbReference type="AlphaFoldDB" id="A0A7J6I733"/>
<protein>
    <submittedName>
        <fullName evidence="2">Uncharacterized protein</fullName>
    </submittedName>
</protein>
<sequence>MLSFTNTRPGHKWHDDLTSSSPSSGLSPAVYSGFQSQHLGAEIISGTNKSQWFLRVNHAIIFYIPPLIECLIRCINSFWLKNKSSNGMLLLI</sequence>
<organism evidence="2 3">
    <name type="scientific">Cannabis sativa</name>
    <name type="common">Hemp</name>
    <name type="synonym">Marijuana</name>
    <dbReference type="NCBI Taxonomy" id="3483"/>
    <lineage>
        <taxon>Eukaryota</taxon>
        <taxon>Viridiplantae</taxon>
        <taxon>Streptophyta</taxon>
        <taxon>Embryophyta</taxon>
        <taxon>Tracheophyta</taxon>
        <taxon>Spermatophyta</taxon>
        <taxon>Magnoliopsida</taxon>
        <taxon>eudicotyledons</taxon>
        <taxon>Gunneridae</taxon>
        <taxon>Pentapetalae</taxon>
        <taxon>rosids</taxon>
        <taxon>fabids</taxon>
        <taxon>Rosales</taxon>
        <taxon>Cannabaceae</taxon>
        <taxon>Cannabis</taxon>
    </lineage>
</organism>
<comment type="caution">
    <text evidence="2">The sequence shown here is derived from an EMBL/GenBank/DDBJ whole genome shotgun (WGS) entry which is preliminary data.</text>
</comment>